<dbReference type="RefSeq" id="XP_007515783.1">
    <property type="nucleotide sequence ID" value="XM_007515721.1"/>
</dbReference>
<feature type="region of interest" description="Disordered" evidence="4">
    <location>
        <begin position="99"/>
        <end position="166"/>
    </location>
</feature>
<evidence type="ECO:0000256" key="4">
    <source>
        <dbReference type="SAM" id="MobiDB-lite"/>
    </source>
</evidence>
<dbReference type="EMBL" id="FO082278">
    <property type="protein sequence ID" value="CCO14662.1"/>
    <property type="molecule type" value="Genomic_DNA"/>
</dbReference>
<dbReference type="InterPro" id="IPR001739">
    <property type="entry name" value="Methyl_CpG_DNA-bd"/>
</dbReference>
<keyword evidence="2" id="KW-0805">Transcription regulation</keyword>
<dbReference type="GO" id="GO:0003677">
    <property type="term" value="F:DNA binding"/>
    <property type="evidence" value="ECO:0007669"/>
    <property type="project" value="InterPro"/>
</dbReference>
<feature type="domain" description="MBD" evidence="5">
    <location>
        <begin position="40"/>
        <end position="114"/>
    </location>
</feature>
<feature type="compositionally biased region" description="Basic and acidic residues" evidence="4">
    <location>
        <begin position="130"/>
        <end position="151"/>
    </location>
</feature>
<keyword evidence="7" id="KW-1185">Reference proteome</keyword>
<feature type="region of interest" description="Disordered" evidence="4">
    <location>
        <begin position="318"/>
        <end position="350"/>
    </location>
</feature>
<dbReference type="KEGG" id="bpg:Bathy01g03180"/>
<evidence type="ECO:0000256" key="3">
    <source>
        <dbReference type="ARBA" id="ARBA00023163"/>
    </source>
</evidence>
<evidence type="ECO:0000313" key="6">
    <source>
        <dbReference type="EMBL" id="CCO14662.1"/>
    </source>
</evidence>
<dbReference type="InterPro" id="IPR016177">
    <property type="entry name" value="DNA-bd_dom_sf"/>
</dbReference>
<protein>
    <recommendedName>
        <fullName evidence="5">MBD domain-containing protein</fullName>
    </recommendedName>
</protein>
<evidence type="ECO:0000313" key="7">
    <source>
        <dbReference type="Proteomes" id="UP000198341"/>
    </source>
</evidence>
<evidence type="ECO:0000259" key="5">
    <source>
        <dbReference type="PROSITE" id="PS50982"/>
    </source>
</evidence>
<evidence type="ECO:0000256" key="2">
    <source>
        <dbReference type="ARBA" id="ARBA00023015"/>
    </source>
</evidence>
<feature type="region of interest" description="Disordered" evidence="4">
    <location>
        <begin position="1"/>
        <end position="24"/>
    </location>
</feature>
<evidence type="ECO:0000256" key="1">
    <source>
        <dbReference type="ARBA" id="ARBA00004123"/>
    </source>
</evidence>
<dbReference type="Proteomes" id="UP000198341">
    <property type="component" value="Chromosome 1"/>
</dbReference>
<accession>K8EA23</accession>
<proteinExistence type="predicted"/>
<feature type="region of interest" description="Disordered" evidence="4">
    <location>
        <begin position="668"/>
        <end position="727"/>
    </location>
</feature>
<feature type="compositionally biased region" description="Polar residues" evidence="4">
    <location>
        <begin position="324"/>
        <end position="350"/>
    </location>
</feature>
<dbReference type="PROSITE" id="PS50982">
    <property type="entry name" value="MBD"/>
    <property type="match status" value="1"/>
</dbReference>
<organism evidence="6 7">
    <name type="scientific">Bathycoccus prasinos</name>
    <dbReference type="NCBI Taxonomy" id="41875"/>
    <lineage>
        <taxon>Eukaryota</taxon>
        <taxon>Viridiplantae</taxon>
        <taxon>Chlorophyta</taxon>
        <taxon>Mamiellophyceae</taxon>
        <taxon>Mamiellales</taxon>
        <taxon>Bathycoccaceae</taxon>
        <taxon>Bathycoccus</taxon>
    </lineage>
</organism>
<name>K8EA23_9CHLO</name>
<dbReference type="SUPFAM" id="SSF54171">
    <property type="entry name" value="DNA-binding domain"/>
    <property type="match status" value="1"/>
</dbReference>
<keyword evidence="3" id="KW-0804">Transcription</keyword>
<comment type="subcellular location">
    <subcellularLocation>
        <location evidence="1">Nucleus</location>
    </subcellularLocation>
</comment>
<gene>
    <name evidence="6" type="ORF">Bathy01g03180</name>
</gene>
<feature type="compositionally biased region" description="Pro residues" evidence="4">
    <location>
        <begin position="683"/>
        <end position="702"/>
    </location>
</feature>
<dbReference type="GO" id="GO:0005634">
    <property type="term" value="C:nucleus"/>
    <property type="evidence" value="ECO:0007669"/>
    <property type="project" value="UniProtKB-SubCell"/>
</dbReference>
<reference evidence="6 7" key="1">
    <citation type="submission" date="2011-10" db="EMBL/GenBank/DDBJ databases">
        <authorList>
            <person name="Genoscope - CEA"/>
        </authorList>
    </citation>
    <scope>NUCLEOTIDE SEQUENCE [LARGE SCALE GENOMIC DNA]</scope>
    <source>
        <strain evidence="6 7">RCC 1105</strain>
    </source>
</reference>
<sequence length="727" mass="81021">MSSSKYPALPTSDPSPNPTEETRKKRIEFWQRLCDAVREREATPRDPFEALKGWNVSASKRVIKGNNSRHYDAYYFDEDGNRYRSKPEVFKFLDSGIKGKPSVKEETTTKKTKSSAPTTNADAARKKEKGKNEEGKKADEDMVETREKETHTMSLQGNRLKRKTSEAREEWAKLPIASSAIGLARPHDAYQQQQQQQGGHSSLKKPRIIEQRQMVQEQQQPKVTRRHDCKNFFNVVSSQEKLDLIRMVTGATVTVDAKTPTGLVVEGTEQEVRRGVNKINEMIENTRERNRLLSERATKQSMKPLNVMSIISAVKGEDKDNSIRPPTSLHSMNSNGTHISPPNGKSMSASPTTLADAFVPEAVRFGSDAFINKVRTSIRENKMFSEVSSTGREAYRFVKKHGDVGADKIFEGLKELADENVETDAVIASGSGVGDDNDDDSEMKLEIERKIVPLALCSAIMKAAIEDVHSSEGGSSDILAVAVKAKGFVVENIQKYLRPMLRGIMRGESQLSQDINLRKRAYDIAKKTQLKCIAFLDEWSNNTNFGDLSKHETIQPAKDVLSELRRRAKDRIEGKHRRPSVGTGTTGAYQSTGHRLIDRVQRPEAKIKIDSDLSIAMKKSTGENGDEEDHHEDLAFSLENQYGGFAGAPTQLGDFSMLRSDLSLSHLEVGEQQQQQKVSEAAAPPPETFAPPRDPTPEPPSSQAPFDVVEEGEVQRGATEEVPSEWD</sequence>
<dbReference type="GeneID" id="19018053"/>
<dbReference type="Gene3D" id="3.30.890.10">
    <property type="entry name" value="Methyl-cpg-binding Protein 2, Chain A"/>
    <property type="match status" value="1"/>
</dbReference>
<dbReference type="AlphaFoldDB" id="K8EA23"/>